<feature type="transmembrane region" description="Helical" evidence="1">
    <location>
        <begin position="78"/>
        <end position="99"/>
    </location>
</feature>
<keyword evidence="1" id="KW-0812">Transmembrane</keyword>
<evidence type="ECO:0000313" key="2">
    <source>
        <dbReference type="EMBL" id="UXZ05410.1"/>
    </source>
</evidence>
<keyword evidence="1" id="KW-1133">Transmembrane helix</keyword>
<reference evidence="2" key="1">
    <citation type="submission" date="2021-12" db="EMBL/GenBank/DDBJ databases">
        <title>taxonomy of Moraxella sp. ZY201224.</title>
        <authorList>
            <person name="Li F."/>
        </authorList>
    </citation>
    <scope>NUCLEOTIDE SEQUENCE</scope>
    <source>
        <strain evidence="2">ZY201224</strain>
    </source>
</reference>
<organism evidence="2 3">
    <name type="scientific">Moraxella nasicaprae</name>
    <dbReference type="NCBI Taxonomy" id="2904122"/>
    <lineage>
        <taxon>Bacteria</taxon>
        <taxon>Pseudomonadati</taxon>
        <taxon>Pseudomonadota</taxon>
        <taxon>Gammaproteobacteria</taxon>
        <taxon>Moraxellales</taxon>
        <taxon>Moraxellaceae</taxon>
        <taxon>Moraxella</taxon>
    </lineage>
</organism>
<dbReference type="Proteomes" id="UP001063782">
    <property type="component" value="Chromosome"/>
</dbReference>
<gene>
    <name evidence="2" type="ORF">LU297_02875</name>
</gene>
<feature type="transmembrane region" description="Helical" evidence="1">
    <location>
        <begin position="12"/>
        <end position="33"/>
    </location>
</feature>
<name>A0ABY6F5N8_9GAMM</name>
<keyword evidence="3" id="KW-1185">Reference proteome</keyword>
<accession>A0ABY6F5N8</accession>
<dbReference type="RefSeq" id="WP_263076907.1">
    <property type="nucleotide sequence ID" value="NZ_CP089977.1"/>
</dbReference>
<evidence type="ECO:0000256" key="1">
    <source>
        <dbReference type="SAM" id="Phobius"/>
    </source>
</evidence>
<dbReference type="EMBL" id="CP089977">
    <property type="protein sequence ID" value="UXZ05410.1"/>
    <property type="molecule type" value="Genomic_DNA"/>
</dbReference>
<keyword evidence="1" id="KW-0472">Membrane</keyword>
<evidence type="ECO:0000313" key="3">
    <source>
        <dbReference type="Proteomes" id="UP001063782"/>
    </source>
</evidence>
<protein>
    <submittedName>
        <fullName evidence="2">Uncharacterized protein</fullName>
    </submittedName>
</protein>
<proteinExistence type="predicted"/>
<sequence>MLSCVLNTLKRFITLCVIALCLAFVLAYMTSFAPAPDVVEFDDWGWCEGYATADDCDVGLRSDGNLSGRIFVKYLSDWFFIILPITALVYLLGLVFVWLRQKIKKAFWRDE</sequence>